<dbReference type="AlphaFoldDB" id="A0A3P6DZA8"/>
<dbReference type="InterPro" id="IPR000182">
    <property type="entry name" value="GNAT_dom"/>
</dbReference>
<dbReference type="PANTHER" id="PTHR12046">
    <property type="entry name" value="HISTONE ACETYLTRANSFERASE TYPE B CATALYTIC SUBUNIT"/>
    <property type="match status" value="1"/>
</dbReference>
<protein>
    <recommendedName>
        <fullName evidence="1">N-acetyltransferase domain-containing protein</fullName>
    </recommendedName>
</protein>
<name>A0A3P6DZA8_BRAOL</name>
<dbReference type="GO" id="GO:0005634">
    <property type="term" value="C:nucleus"/>
    <property type="evidence" value="ECO:0007669"/>
    <property type="project" value="InterPro"/>
</dbReference>
<dbReference type="CDD" id="cd04301">
    <property type="entry name" value="NAT_SF"/>
    <property type="match status" value="1"/>
</dbReference>
<accession>A0A3P6DZA8</accession>
<dbReference type="InterPro" id="IPR016181">
    <property type="entry name" value="Acyl_CoA_acyltransferase"/>
</dbReference>
<gene>
    <name evidence="2" type="ORF">BOLC9T57681H</name>
</gene>
<sequence length="672" mass="76348">MVQKRRRVGLSPADTGVEANECIKIYLVYSKEEVGSPEVPCVNPVDLNDFCYGDGKIHGYQASLHSYADVTYKSTTNANNNGGSERLCKTCLREESMRLACHRIGADLLASEVDTDIFDIIVTKVIYLCSSYMKSMTPQNLIFISWHQKAEKRHSFSGNSREKDREWKELDTMKMIVLSSVSCNANLGKVERTVLNFSMIPHHALRLCLKEKRSRACVHIYSMMSMHEEAVALSVFSLLQIDPELAILEKEVVADDCKACRQAGKRSQKGNIRKAIVFLKETDGLLKIEDILSFFPDFSLIDDDFKVKRKIRPIKSFRMIKSYVAKPNNIGQNNFKGDKGITDLKSALQNIFAETIVDNKDEFMKTFSTEKDFIRNMVSNGEVVHSGVIDRSSIDAQVAPEFLCSNPIDVTDPDWHLYLLIQKKEHKEEPLYQIVGFTAVYKFYRYPDRLRMRLSQILVLPSFQGKGFGSYLVEVVNKVATAENVYDLTVEEPSEKFQHIRTCIDINRLRAFDPIKPAIDSAVETLTKGKLSKKAQIPRFTPPLNAIDKVRETLKINKKHFLKCWEILIYLALDPIDKYLDDYTSVITNHVRAGILGKDIEAPKKQVVDVPTSYAAEASFVVFKSLSGEANNGNDVQVDENKPDQEEQLKQLVEERIREIKLVAGKVSKLRI</sequence>
<reference evidence="2" key="1">
    <citation type="submission" date="2018-11" db="EMBL/GenBank/DDBJ databases">
        <authorList>
            <consortium name="Genoscope - CEA"/>
            <person name="William W."/>
        </authorList>
    </citation>
    <scope>NUCLEOTIDE SEQUENCE</scope>
</reference>
<dbReference type="InterPro" id="IPR017380">
    <property type="entry name" value="Hist_AcTrfase_B-typ_cat-su"/>
</dbReference>
<feature type="domain" description="N-acetyltransferase" evidence="1">
    <location>
        <begin position="429"/>
        <end position="492"/>
    </location>
</feature>
<dbReference type="Gene3D" id="3.40.630.30">
    <property type="match status" value="1"/>
</dbReference>
<dbReference type="EMBL" id="LR031875">
    <property type="protein sequence ID" value="VDD32358.1"/>
    <property type="molecule type" value="Genomic_DNA"/>
</dbReference>
<dbReference type="GO" id="GO:0004402">
    <property type="term" value="F:histone acetyltransferase activity"/>
    <property type="evidence" value="ECO:0007669"/>
    <property type="project" value="InterPro"/>
</dbReference>
<dbReference type="Pfam" id="PF00583">
    <property type="entry name" value="Acetyltransf_1"/>
    <property type="match status" value="1"/>
</dbReference>
<dbReference type="SUPFAM" id="SSF55729">
    <property type="entry name" value="Acyl-CoA N-acyltransferases (Nat)"/>
    <property type="match status" value="1"/>
</dbReference>
<evidence type="ECO:0000259" key="1">
    <source>
        <dbReference type="Pfam" id="PF00583"/>
    </source>
</evidence>
<dbReference type="FunFam" id="3.40.630.30:FF:000077">
    <property type="entry name" value="Histone acetyltransferase type B catalytic subunit"/>
    <property type="match status" value="1"/>
</dbReference>
<dbReference type="GO" id="GO:0000781">
    <property type="term" value="C:chromosome, telomeric region"/>
    <property type="evidence" value="ECO:0007669"/>
    <property type="project" value="GOC"/>
</dbReference>
<evidence type="ECO:0000313" key="2">
    <source>
        <dbReference type="EMBL" id="VDD32358.1"/>
    </source>
</evidence>
<proteinExistence type="predicted"/>
<dbReference type="GO" id="GO:0031509">
    <property type="term" value="P:subtelomeric heterochromatin formation"/>
    <property type="evidence" value="ECO:0007669"/>
    <property type="project" value="InterPro"/>
</dbReference>
<organism evidence="2">
    <name type="scientific">Brassica oleracea</name>
    <name type="common">Wild cabbage</name>
    <dbReference type="NCBI Taxonomy" id="3712"/>
    <lineage>
        <taxon>Eukaryota</taxon>
        <taxon>Viridiplantae</taxon>
        <taxon>Streptophyta</taxon>
        <taxon>Embryophyta</taxon>
        <taxon>Tracheophyta</taxon>
        <taxon>Spermatophyta</taxon>
        <taxon>Magnoliopsida</taxon>
        <taxon>eudicotyledons</taxon>
        <taxon>Gunneridae</taxon>
        <taxon>Pentapetalae</taxon>
        <taxon>rosids</taxon>
        <taxon>malvids</taxon>
        <taxon>Brassicales</taxon>
        <taxon>Brassicaceae</taxon>
        <taxon>Brassiceae</taxon>
        <taxon>Brassica</taxon>
    </lineage>
</organism>